<dbReference type="OrthoDB" id="193911at2157"/>
<evidence type="ECO:0000313" key="2">
    <source>
        <dbReference type="EMBL" id="AGB16531.1"/>
    </source>
</evidence>
<accession>L0IE78</accession>
<reference evidence="2" key="1">
    <citation type="submission" date="2011-09" db="EMBL/GenBank/DDBJ databases">
        <title>Complete sequence of Halovivax ruber XH-70.</title>
        <authorList>
            <consortium name="US DOE Joint Genome Institute"/>
            <person name="Lucas S."/>
            <person name="Han J."/>
            <person name="Lapidus A."/>
            <person name="Cheng J.-F."/>
            <person name="Goodwin L."/>
            <person name="Pitluck S."/>
            <person name="Peters L."/>
            <person name="Mikhailova N."/>
            <person name="Davenport K."/>
            <person name="Detter J.C."/>
            <person name="Han C."/>
            <person name="Tapia R."/>
            <person name="Land M."/>
            <person name="Hauser L."/>
            <person name="Kyrpides N."/>
            <person name="Ivanova N."/>
            <person name="Pagani I."/>
            <person name="Sproer C."/>
            <person name="Anderson I."/>
            <person name="Woyke T."/>
        </authorList>
    </citation>
    <scope>NUCLEOTIDE SEQUENCE</scope>
    <source>
        <strain evidence="2">XH-70</strain>
    </source>
</reference>
<gene>
    <name evidence="2" type="ordered locus">Halru_1933</name>
</gene>
<dbReference type="GeneID" id="14377721"/>
<dbReference type="InterPro" id="IPR058281">
    <property type="entry name" value="DUF7975"/>
</dbReference>
<dbReference type="KEGG" id="hru:Halru_1933"/>
<feature type="domain" description="DUF7975" evidence="1">
    <location>
        <begin position="1"/>
        <end position="131"/>
    </location>
</feature>
<evidence type="ECO:0000259" key="1">
    <source>
        <dbReference type="Pfam" id="PF25930"/>
    </source>
</evidence>
<keyword evidence="3" id="KW-1185">Reference proteome</keyword>
<evidence type="ECO:0000313" key="3">
    <source>
        <dbReference type="Proteomes" id="UP000010846"/>
    </source>
</evidence>
<dbReference type="Proteomes" id="UP000010846">
    <property type="component" value="Chromosome"/>
</dbReference>
<proteinExistence type="predicted"/>
<dbReference type="EMBL" id="CP003050">
    <property type="protein sequence ID" value="AGB16531.1"/>
    <property type="molecule type" value="Genomic_DNA"/>
</dbReference>
<protein>
    <recommendedName>
        <fullName evidence="1">DUF7975 domain-containing protein</fullName>
    </recommendedName>
</protein>
<dbReference type="eggNOG" id="arCOG06416">
    <property type="taxonomic scope" value="Archaea"/>
</dbReference>
<dbReference type="AlphaFoldDB" id="L0IE78"/>
<name>L0IE78_HALRX</name>
<dbReference type="Pfam" id="PF25930">
    <property type="entry name" value="DUF7975"/>
    <property type="match status" value="1"/>
</dbReference>
<organism evidence="2 3">
    <name type="scientific">Halovivax ruber (strain DSM 18193 / JCM 13892 / XH-70)</name>
    <dbReference type="NCBI Taxonomy" id="797302"/>
    <lineage>
        <taxon>Archaea</taxon>
        <taxon>Methanobacteriati</taxon>
        <taxon>Methanobacteriota</taxon>
        <taxon>Stenosarchaea group</taxon>
        <taxon>Halobacteria</taxon>
        <taxon>Halobacteriales</taxon>
        <taxon>Natrialbaceae</taxon>
        <taxon>Halovivax</taxon>
    </lineage>
</organism>
<sequence>MSRFDATTRDERAALIEAGIRAHRERLSEFCTFEADESTTDDGANLGIPWVQCAGDETSFDSTEEELDRVKSLLESYPRYQIAELHRPEDADGVHVIVDTPGELHRRAQFVDDLFIHVFERPESYRLWASAI</sequence>
<dbReference type="RefSeq" id="WP_015301152.1">
    <property type="nucleotide sequence ID" value="NC_019964.1"/>
</dbReference>
<dbReference type="STRING" id="797302.Halru_1933"/>
<dbReference type="HOGENOM" id="CLU_130241_0_0_2"/>